<comment type="caution">
    <text evidence="3">The sequence shown here is derived from an EMBL/GenBank/DDBJ whole genome shotgun (WGS) entry which is preliminary data.</text>
</comment>
<keyword evidence="4" id="KW-1185">Reference proteome</keyword>
<feature type="signal peptide" evidence="1">
    <location>
        <begin position="1"/>
        <end position="26"/>
    </location>
</feature>
<keyword evidence="1" id="KW-0732">Signal</keyword>
<feature type="chain" id="PRO_5045942852" description="Rap1a immunity protein domain-containing protein" evidence="1">
    <location>
        <begin position="27"/>
        <end position="134"/>
    </location>
</feature>
<dbReference type="Proteomes" id="UP000003257">
    <property type="component" value="Unassembled WGS sequence"/>
</dbReference>
<evidence type="ECO:0000313" key="3">
    <source>
        <dbReference type="EMBL" id="EDQ04494.1"/>
    </source>
</evidence>
<accession>A0ABP2D8D0</accession>
<proteinExistence type="predicted"/>
<reference evidence="3 4" key="1">
    <citation type="submission" date="2007-11" db="EMBL/GenBank/DDBJ databases">
        <authorList>
            <person name="Wagner-Dobler I."/>
            <person name="Ferriera S."/>
            <person name="Johnson J."/>
            <person name="Kravitz S."/>
            <person name="Beeson K."/>
            <person name="Sutton G."/>
            <person name="Rogers Y.-H."/>
            <person name="Friedman R."/>
            <person name="Frazier M."/>
            <person name="Venter J.C."/>
        </authorList>
    </citation>
    <scope>NUCLEOTIDE SEQUENCE [LARGE SCALE GENOMIC DNA]</scope>
    <source>
        <strain evidence="3 4">HEL-45</strain>
    </source>
</reference>
<dbReference type="RefSeq" id="WP_007120258.1">
    <property type="nucleotide sequence ID" value="NZ_ABID01000004.1"/>
</dbReference>
<protein>
    <recommendedName>
        <fullName evidence="2">Rap1a immunity protein domain-containing protein</fullName>
    </recommendedName>
</protein>
<dbReference type="InterPro" id="IPR041238">
    <property type="entry name" value="Rap1a"/>
</dbReference>
<evidence type="ECO:0000259" key="2">
    <source>
        <dbReference type="Pfam" id="PF18602"/>
    </source>
</evidence>
<name>A0ABP2D8D0_9RHOB</name>
<organism evidence="3 4">
    <name type="scientific">Sulfitobacter indolifex HEL-45</name>
    <dbReference type="NCBI Taxonomy" id="391624"/>
    <lineage>
        <taxon>Bacteria</taxon>
        <taxon>Pseudomonadati</taxon>
        <taxon>Pseudomonadota</taxon>
        <taxon>Alphaproteobacteria</taxon>
        <taxon>Rhodobacterales</taxon>
        <taxon>Roseobacteraceae</taxon>
        <taxon>Sulfitobacter</taxon>
    </lineage>
</organism>
<evidence type="ECO:0000256" key="1">
    <source>
        <dbReference type="SAM" id="SignalP"/>
    </source>
</evidence>
<sequence length="134" mass="15124">MKPVRKSTSILCAALVIVAFSPDRGAAEVGYKTIGDLRENCQFVSQKWEELDKQEMIQFTDCASFLKGVSELMMTMCRSNEVTVPPMLKADPNHTMRAIAQGFLNWADENPRRWSDPRQSGVYEAISSQFPCEN</sequence>
<dbReference type="EMBL" id="ABID01000004">
    <property type="protein sequence ID" value="EDQ04494.1"/>
    <property type="molecule type" value="Genomic_DNA"/>
</dbReference>
<dbReference type="Pfam" id="PF18602">
    <property type="entry name" value="Rap1a"/>
    <property type="match status" value="1"/>
</dbReference>
<gene>
    <name evidence="3" type="ORF">OIHEL45_16234</name>
</gene>
<evidence type="ECO:0000313" key="4">
    <source>
        <dbReference type="Proteomes" id="UP000003257"/>
    </source>
</evidence>
<feature type="domain" description="Rap1a immunity protein" evidence="2">
    <location>
        <begin position="34"/>
        <end position="132"/>
    </location>
</feature>